<dbReference type="PANTHER" id="PTHR37984:SF5">
    <property type="entry name" value="PROTEIN NYNRIN-LIKE"/>
    <property type="match status" value="1"/>
</dbReference>
<dbReference type="SUPFAM" id="SSF53098">
    <property type="entry name" value="Ribonuclease H-like"/>
    <property type="match status" value="1"/>
</dbReference>
<reference evidence="4" key="1">
    <citation type="journal article" date="2021" name="G3 (Bethesda)">
        <title>Genome and transcriptome analysis of the beet armyworm Spodoptera exigua reveals targets for pest control. .</title>
        <authorList>
            <person name="Simon S."/>
            <person name="Breeschoten T."/>
            <person name="Jansen H.J."/>
            <person name="Dirks R.P."/>
            <person name="Schranz M.E."/>
            <person name="Ros V.I.D."/>
        </authorList>
    </citation>
    <scope>NUCLEOTIDE SEQUENCE</scope>
    <source>
        <strain evidence="4">TB_SE_WUR_2020</strain>
    </source>
</reference>
<proteinExistence type="predicted"/>
<sequence>METRGRKPRHYPADKDITRNPNEKRINGSFDANKNTGLLMKIAEKIDNISNRLDAVEKLVPVDNDVVTTSSLSSSTTPEAPGYPAGNTSTSIPSIESRAGNVHGVYFFGTTTERPKFSGGQMSPHKFLKQLQRYIKDIRGEDRALDIAIGSLTGPAQRIMELYIDGWKSFEDFKRDLLEVFWGSREQELVKNRLLGSAWNRNGGTTMEEYYAEIVDLVKDLRMPLEESEIVGYIMRHFPQEVQIAWFASNEVRTFKKGIEFLRKLEKNVKMQSTVDRPQYKDNNHRYVRRPYPVRVEKQATAQNYRMRQANNIQFVRENKNDEATDSTIGTEKEVVVIPKVLQEEVVKTIHEEAGHFGLLKIKRLVSDRFYFKGLAKEVKDVLRRCDLCQKAKHPNETTVGPCKAVTATEVGEIVMVDWYGPLPSGKYGMQYILVVQDSFSKFVNLYALRKATTNSALASVRKYLDKINIQRILTDNGRQFTSRRWYDTLNRMGIQVSHTSVRNPRPNSTERVNKELGRLFRTYCHKSHRGWVDILANIEKCYNNTVHSSTGFTPCQIVRGESPSLAIDNALGGVLLDSTELDINKIRQQARENIRRSAQRRCEQYDKGHRLITFHVGDYVKVKKSNKSDAGSKVTKKFSLLYDGPFLVGGIPHPNAYLLVQPETGRVVGTYNAIHIERYYMNERKKACT</sequence>
<dbReference type="Pfam" id="PF00665">
    <property type="entry name" value="rve"/>
    <property type="match status" value="1"/>
</dbReference>
<feature type="region of interest" description="Disordered" evidence="2">
    <location>
        <begin position="1"/>
        <end position="29"/>
    </location>
</feature>
<dbReference type="FunFam" id="1.10.340.70:FF:000001">
    <property type="entry name" value="Retrovirus-related Pol polyprotein from transposon gypsy-like Protein"/>
    <property type="match status" value="1"/>
</dbReference>
<dbReference type="InterPro" id="IPR012337">
    <property type="entry name" value="RNaseH-like_sf"/>
</dbReference>
<name>A0A922SHT0_SPOEX</name>
<evidence type="ECO:0000256" key="2">
    <source>
        <dbReference type="SAM" id="MobiDB-lite"/>
    </source>
</evidence>
<dbReference type="GO" id="GO:0003676">
    <property type="term" value="F:nucleic acid binding"/>
    <property type="evidence" value="ECO:0007669"/>
    <property type="project" value="InterPro"/>
</dbReference>
<evidence type="ECO:0000313" key="5">
    <source>
        <dbReference type="Proteomes" id="UP000814243"/>
    </source>
</evidence>
<dbReference type="Pfam" id="PF17921">
    <property type="entry name" value="Integrase_H2C2"/>
    <property type="match status" value="1"/>
</dbReference>
<dbReference type="Gene3D" id="1.10.340.70">
    <property type="match status" value="1"/>
</dbReference>
<dbReference type="Proteomes" id="UP000814243">
    <property type="component" value="Unassembled WGS sequence"/>
</dbReference>
<dbReference type="InterPro" id="IPR001584">
    <property type="entry name" value="Integrase_cat-core"/>
</dbReference>
<gene>
    <name evidence="4" type="ORF">HF086_002048</name>
</gene>
<evidence type="ECO:0000259" key="3">
    <source>
        <dbReference type="PROSITE" id="PS50994"/>
    </source>
</evidence>
<dbReference type="Gene3D" id="3.30.420.10">
    <property type="entry name" value="Ribonuclease H-like superfamily/Ribonuclease H"/>
    <property type="match status" value="1"/>
</dbReference>
<organism evidence="4 5">
    <name type="scientific">Spodoptera exigua</name>
    <name type="common">Beet armyworm</name>
    <name type="synonym">Noctua fulgens</name>
    <dbReference type="NCBI Taxonomy" id="7107"/>
    <lineage>
        <taxon>Eukaryota</taxon>
        <taxon>Metazoa</taxon>
        <taxon>Ecdysozoa</taxon>
        <taxon>Arthropoda</taxon>
        <taxon>Hexapoda</taxon>
        <taxon>Insecta</taxon>
        <taxon>Pterygota</taxon>
        <taxon>Neoptera</taxon>
        <taxon>Endopterygota</taxon>
        <taxon>Lepidoptera</taxon>
        <taxon>Glossata</taxon>
        <taxon>Ditrysia</taxon>
        <taxon>Noctuoidea</taxon>
        <taxon>Noctuidae</taxon>
        <taxon>Amphipyrinae</taxon>
        <taxon>Spodoptera</taxon>
    </lineage>
</organism>
<feature type="compositionally biased region" description="Low complexity" evidence="2">
    <location>
        <begin position="68"/>
        <end position="77"/>
    </location>
</feature>
<dbReference type="InterPro" id="IPR041588">
    <property type="entry name" value="Integrase_H2C2"/>
</dbReference>
<dbReference type="PANTHER" id="PTHR37984">
    <property type="entry name" value="PROTEIN CBG26694"/>
    <property type="match status" value="1"/>
</dbReference>
<dbReference type="GO" id="GO:0015074">
    <property type="term" value="P:DNA integration"/>
    <property type="evidence" value="ECO:0007669"/>
    <property type="project" value="InterPro"/>
</dbReference>
<comment type="caution">
    <text evidence="4">The sequence shown here is derived from an EMBL/GenBank/DDBJ whole genome shotgun (WGS) entry which is preliminary data.</text>
</comment>
<dbReference type="InterPro" id="IPR050951">
    <property type="entry name" value="Retrovirus_Pol_polyprotein"/>
</dbReference>
<feature type="region of interest" description="Disordered" evidence="2">
    <location>
        <begin position="68"/>
        <end position="95"/>
    </location>
</feature>
<accession>A0A922SHT0</accession>
<evidence type="ECO:0000313" key="4">
    <source>
        <dbReference type="EMBL" id="KAH9638206.1"/>
    </source>
</evidence>
<dbReference type="PROSITE" id="PS50994">
    <property type="entry name" value="INTEGRASE"/>
    <property type="match status" value="1"/>
</dbReference>
<feature type="compositionally biased region" description="Basic and acidic residues" evidence="2">
    <location>
        <begin position="1"/>
        <end position="26"/>
    </location>
</feature>
<dbReference type="AlphaFoldDB" id="A0A922SHT0"/>
<dbReference type="InterPro" id="IPR036397">
    <property type="entry name" value="RNaseH_sf"/>
</dbReference>
<dbReference type="EC" id="2.7.7.49" evidence="1"/>
<evidence type="ECO:0000256" key="1">
    <source>
        <dbReference type="ARBA" id="ARBA00012493"/>
    </source>
</evidence>
<dbReference type="GO" id="GO:0003964">
    <property type="term" value="F:RNA-directed DNA polymerase activity"/>
    <property type="evidence" value="ECO:0007669"/>
    <property type="project" value="UniProtKB-EC"/>
</dbReference>
<protein>
    <recommendedName>
        <fullName evidence="1">RNA-directed DNA polymerase</fullName>
        <ecNumber evidence="1">2.7.7.49</ecNumber>
    </recommendedName>
</protein>
<feature type="domain" description="Integrase catalytic" evidence="3">
    <location>
        <begin position="398"/>
        <end position="563"/>
    </location>
</feature>
<dbReference type="EMBL" id="JACEFF010000411">
    <property type="protein sequence ID" value="KAH9638206.1"/>
    <property type="molecule type" value="Genomic_DNA"/>
</dbReference>